<dbReference type="AlphaFoldDB" id="A0A8H6JM97"/>
<dbReference type="Pfam" id="PF00550">
    <property type="entry name" value="PP-binding"/>
    <property type="match status" value="1"/>
</dbReference>
<evidence type="ECO:0000259" key="4">
    <source>
        <dbReference type="PROSITE" id="PS50075"/>
    </source>
</evidence>
<dbReference type="InterPro" id="IPR023213">
    <property type="entry name" value="CAT-like_dom_sf"/>
</dbReference>
<evidence type="ECO:0000313" key="5">
    <source>
        <dbReference type="EMBL" id="KAF6815605.1"/>
    </source>
</evidence>
<dbReference type="Gene3D" id="1.10.1200.10">
    <property type="entry name" value="ACP-like"/>
    <property type="match status" value="1"/>
</dbReference>
<accession>A0A8H6JM97</accession>
<organism evidence="5 6">
    <name type="scientific">Colletotrichum musicola</name>
    <dbReference type="NCBI Taxonomy" id="2175873"/>
    <lineage>
        <taxon>Eukaryota</taxon>
        <taxon>Fungi</taxon>
        <taxon>Dikarya</taxon>
        <taxon>Ascomycota</taxon>
        <taxon>Pezizomycotina</taxon>
        <taxon>Sordariomycetes</taxon>
        <taxon>Hypocreomycetidae</taxon>
        <taxon>Glomerellales</taxon>
        <taxon>Glomerellaceae</taxon>
        <taxon>Colletotrichum</taxon>
        <taxon>Colletotrichum orchidearum species complex</taxon>
    </lineage>
</organism>
<dbReference type="Gene3D" id="3.40.50.12780">
    <property type="entry name" value="N-terminal domain of ligase-like"/>
    <property type="match status" value="1"/>
</dbReference>
<dbReference type="PROSITE" id="PS00012">
    <property type="entry name" value="PHOSPHOPANTETHEINE"/>
    <property type="match status" value="1"/>
</dbReference>
<reference evidence="5" key="1">
    <citation type="journal article" date="2020" name="Phytopathology">
        <title>Genome Sequence Resources of Colletotrichum truncatum, C. plurivorum, C. musicola, and C. sojae: Four Species Pathogenic to Soybean (Glycine max).</title>
        <authorList>
            <person name="Rogerio F."/>
            <person name="Boufleur T.R."/>
            <person name="Ciampi-Guillardi M."/>
            <person name="Sukno S.A."/>
            <person name="Thon M.R."/>
            <person name="Massola Junior N.S."/>
            <person name="Baroncelli R."/>
        </authorList>
    </citation>
    <scope>NUCLEOTIDE SEQUENCE</scope>
    <source>
        <strain evidence="5">LFN0074</strain>
    </source>
</reference>
<evidence type="ECO:0000256" key="3">
    <source>
        <dbReference type="ARBA" id="ARBA00022598"/>
    </source>
</evidence>
<comment type="caution">
    <text evidence="5">The sequence shown here is derived from an EMBL/GenBank/DDBJ whole genome shotgun (WGS) entry which is preliminary data.</text>
</comment>
<proteinExistence type="predicted"/>
<dbReference type="OrthoDB" id="4851615at2759"/>
<protein>
    <submittedName>
        <fullName evidence="5">Non-ribosomal peptide synthetase protein</fullName>
    </submittedName>
</protein>
<dbReference type="InterPro" id="IPR045851">
    <property type="entry name" value="AMP-bd_C_sf"/>
</dbReference>
<sequence length="644" mass="70171">GCVCIPKEDDRLNDLPGCIDSFRANWLYLTASVAALLRPEDPRVSCLKTLVVGGEAVQQQVIETWAGRNVTLVNAYGVTYSPAETTIYCSSRVVPTKDTDARDIGKAMGCRMWIVSPGDHRRLLPVGATGEIVVDGPILARGYLNQPDMTAARFITSVPFLPEGQRAYCTGDLACYDASGSFHFRGRSDTQIKVYGQRVDVVEVETQIMRLHASCGVQHAAVVPFQRRYQGRRTAAVARESSQSVELAAFICCDDFEASSVATTQGISGPGRANAPTCIFPLTEHISARAFQVRDHLQTVLPAYMLPAVYLPVAELPRTTSSKLDRKALERTVESLSEAELRVLSAQFMPPRPGPDAAGSVLGGNKTSTPSIPHDALESELEHIWKQVLGGGGSDPEEGERTCTGETFFALGGNSLSAMQMIWQARSQKLDLSVSDLYSNPTIPQLAQIIRARASGKGGNPPTPPVPEHLGGTPEPFSLVTSEDKAVVELEAARRLGVPADGIEDMYPATDTQISLLLQTEHQARLWIAHDQWELPMDLDIDRFRAAWDAVVERCPILRTLVLQIDSHPTSKPKTYQVVLRSGFEPSPTSDGEESDCPAMGFGKALSVHRILARSCRDPTGPSLFKWTRHHAVCKSSRTEKKAS</sequence>
<dbReference type="SUPFAM" id="SSF47336">
    <property type="entry name" value="ACP-like"/>
    <property type="match status" value="1"/>
</dbReference>
<evidence type="ECO:0000313" key="6">
    <source>
        <dbReference type="Proteomes" id="UP000639643"/>
    </source>
</evidence>
<dbReference type="SUPFAM" id="SSF52777">
    <property type="entry name" value="CoA-dependent acyltransferases"/>
    <property type="match status" value="1"/>
</dbReference>
<dbReference type="GO" id="GO:0005737">
    <property type="term" value="C:cytoplasm"/>
    <property type="evidence" value="ECO:0007669"/>
    <property type="project" value="TreeGrafter"/>
</dbReference>
<keyword evidence="2" id="KW-0597">Phosphoprotein</keyword>
<dbReference type="Gene3D" id="3.30.559.10">
    <property type="entry name" value="Chloramphenicol acetyltransferase-like domain"/>
    <property type="match status" value="1"/>
</dbReference>
<evidence type="ECO:0000256" key="2">
    <source>
        <dbReference type="ARBA" id="ARBA00022553"/>
    </source>
</evidence>
<dbReference type="InterPro" id="IPR006162">
    <property type="entry name" value="Ppantetheine_attach_site"/>
</dbReference>
<feature type="non-terminal residue" evidence="5">
    <location>
        <position position="644"/>
    </location>
</feature>
<dbReference type="PROSITE" id="PS50075">
    <property type="entry name" value="CARRIER"/>
    <property type="match status" value="1"/>
</dbReference>
<dbReference type="GO" id="GO:0044550">
    <property type="term" value="P:secondary metabolite biosynthetic process"/>
    <property type="evidence" value="ECO:0007669"/>
    <property type="project" value="TreeGrafter"/>
</dbReference>
<feature type="domain" description="Carrier" evidence="4">
    <location>
        <begin position="375"/>
        <end position="454"/>
    </location>
</feature>
<dbReference type="SUPFAM" id="SSF56801">
    <property type="entry name" value="Acetyl-CoA synthetase-like"/>
    <property type="match status" value="1"/>
</dbReference>
<dbReference type="Pfam" id="PF00501">
    <property type="entry name" value="AMP-binding"/>
    <property type="match status" value="1"/>
</dbReference>
<keyword evidence="3" id="KW-0436">Ligase</keyword>
<dbReference type="GO" id="GO:0016874">
    <property type="term" value="F:ligase activity"/>
    <property type="evidence" value="ECO:0007669"/>
    <property type="project" value="UniProtKB-KW"/>
</dbReference>
<gene>
    <name evidence="5" type="ORF">CMUS01_12419</name>
</gene>
<evidence type="ECO:0000256" key="1">
    <source>
        <dbReference type="ARBA" id="ARBA00022450"/>
    </source>
</evidence>
<dbReference type="Proteomes" id="UP000639643">
    <property type="component" value="Unassembled WGS sequence"/>
</dbReference>
<dbReference type="GO" id="GO:0031177">
    <property type="term" value="F:phosphopantetheine binding"/>
    <property type="evidence" value="ECO:0007669"/>
    <property type="project" value="TreeGrafter"/>
</dbReference>
<dbReference type="InterPro" id="IPR036736">
    <property type="entry name" value="ACP-like_sf"/>
</dbReference>
<keyword evidence="1" id="KW-0596">Phosphopantetheine</keyword>
<keyword evidence="6" id="KW-1185">Reference proteome</keyword>
<dbReference type="PANTHER" id="PTHR45527">
    <property type="entry name" value="NONRIBOSOMAL PEPTIDE SYNTHETASE"/>
    <property type="match status" value="1"/>
</dbReference>
<dbReference type="PANTHER" id="PTHR45527:SF16">
    <property type="entry name" value="NONRIBOSOMAL PEPTIDE SYNTHASE ATNA-RELATED"/>
    <property type="match status" value="1"/>
</dbReference>
<dbReference type="InterPro" id="IPR042099">
    <property type="entry name" value="ANL_N_sf"/>
</dbReference>
<dbReference type="Gene3D" id="3.30.300.30">
    <property type="match status" value="1"/>
</dbReference>
<name>A0A8H6JM97_9PEZI</name>
<dbReference type="EMBL" id="WIGM01000698">
    <property type="protein sequence ID" value="KAF6815605.1"/>
    <property type="molecule type" value="Genomic_DNA"/>
</dbReference>
<dbReference type="InterPro" id="IPR009081">
    <property type="entry name" value="PP-bd_ACP"/>
</dbReference>
<dbReference type="GO" id="GO:0043041">
    <property type="term" value="P:amino acid activation for nonribosomal peptide biosynthetic process"/>
    <property type="evidence" value="ECO:0007669"/>
    <property type="project" value="TreeGrafter"/>
</dbReference>
<dbReference type="InterPro" id="IPR000873">
    <property type="entry name" value="AMP-dep_synth/lig_dom"/>
</dbReference>